<organism evidence="1 2">
    <name type="scientific">Aureobasidium melanogenum</name>
    <name type="common">Aureobasidium pullulans var. melanogenum</name>
    <dbReference type="NCBI Taxonomy" id="46634"/>
    <lineage>
        <taxon>Eukaryota</taxon>
        <taxon>Fungi</taxon>
        <taxon>Dikarya</taxon>
        <taxon>Ascomycota</taxon>
        <taxon>Pezizomycotina</taxon>
        <taxon>Dothideomycetes</taxon>
        <taxon>Dothideomycetidae</taxon>
        <taxon>Dothideales</taxon>
        <taxon>Saccotheciaceae</taxon>
        <taxon>Aureobasidium</taxon>
    </lineage>
</organism>
<evidence type="ECO:0000313" key="2">
    <source>
        <dbReference type="Proteomes" id="UP000767238"/>
    </source>
</evidence>
<reference evidence="1" key="2">
    <citation type="submission" date="2021-08" db="EMBL/GenBank/DDBJ databases">
        <authorList>
            <person name="Gostincar C."/>
            <person name="Sun X."/>
            <person name="Song Z."/>
            <person name="Gunde-Cimerman N."/>
        </authorList>
    </citation>
    <scope>NUCLEOTIDE SEQUENCE</scope>
    <source>
        <strain evidence="1">EXF-8016</strain>
    </source>
</reference>
<dbReference type="Proteomes" id="UP000767238">
    <property type="component" value="Unassembled WGS sequence"/>
</dbReference>
<sequence length="92" mass="10139">MAQSEQLTVQMKMQVLLIGVAEVSTPRCCKILVNAFSLVSMFSTDLVSSRFCLLLDSSEIVYSELSKHDMLDKPGSVCGHPDRSAPSDLESW</sequence>
<dbReference type="EMBL" id="JAHFYH010000001">
    <property type="protein sequence ID" value="KAH0237888.1"/>
    <property type="molecule type" value="Genomic_DNA"/>
</dbReference>
<dbReference type="AlphaFoldDB" id="A0A9P8GRI3"/>
<feature type="non-terminal residue" evidence="1">
    <location>
        <position position="92"/>
    </location>
</feature>
<name>A0A9P8GRI3_AURME</name>
<reference evidence="1" key="1">
    <citation type="journal article" date="2021" name="J Fungi (Basel)">
        <title>Virulence traits and population genomics of the black yeast Aureobasidium melanogenum.</title>
        <authorList>
            <person name="Cernosa A."/>
            <person name="Sun X."/>
            <person name="Gostincar C."/>
            <person name="Fang C."/>
            <person name="Gunde-Cimerman N."/>
            <person name="Song Z."/>
        </authorList>
    </citation>
    <scope>NUCLEOTIDE SEQUENCE</scope>
    <source>
        <strain evidence="1">EXF-8016</strain>
    </source>
</reference>
<gene>
    <name evidence="1" type="ORF">KCV03_g258</name>
</gene>
<proteinExistence type="predicted"/>
<comment type="caution">
    <text evidence="1">The sequence shown here is derived from an EMBL/GenBank/DDBJ whole genome shotgun (WGS) entry which is preliminary data.</text>
</comment>
<evidence type="ECO:0000313" key="1">
    <source>
        <dbReference type="EMBL" id="KAH0237888.1"/>
    </source>
</evidence>
<protein>
    <submittedName>
        <fullName evidence="1">Uncharacterized protein</fullName>
    </submittedName>
</protein>
<accession>A0A9P8GRI3</accession>